<protein>
    <submittedName>
        <fullName evidence="1">Uncharacterized protein</fullName>
    </submittedName>
</protein>
<evidence type="ECO:0000313" key="1">
    <source>
        <dbReference type="EMBL" id="SIO45285.1"/>
    </source>
</evidence>
<dbReference type="AlphaFoldDB" id="A0A1N6JLR4"/>
<dbReference type="RefSeq" id="WP_159442319.1">
    <property type="nucleotide sequence ID" value="NZ_FSRA01000002.1"/>
</dbReference>
<dbReference type="EMBL" id="FSRA01000002">
    <property type="protein sequence ID" value="SIO45285.1"/>
    <property type="molecule type" value="Genomic_DNA"/>
</dbReference>
<name>A0A1N6JLR4_9BACT</name>
<dbReference type="Proteomes" id="UP000185003">
    <property type="component" value="Unassembled WGS sequence"/>
</dbReference>
<reference evidence="2" key="1">
    <citation type="submission" date="2016-11" db="EMBL/GenBank/DDBJ databases">
        <authorList>
            <person name="Varghese N."/>
            <person name="Submissions S."/>
        </authorList>
    </citation>
    <scope>NUCLEOTIDE SEQUENCE [LARGE SCALE GENOMIC DNA]</scope>
    <source>
        <strain evidence="2">DSM 24787</strain>
    </source>
</reference>
<proteinExistence type="predicted"/>
<evidence type="ECO:0000313" key="2">
    <source>
        <dbReference type="Proteomes" id="UP000185003"/>
    </source>
</evidence>
<gene>
    <name evidence="1" type="ORF">SAMN04488055_4158</name>
</gene>
<sequence length="58" mass="6840">MITSHNNLAAGRCRSKELLARTIIRRGYQKDPKGTKRSRLPRLSRGVYYYFILYHGKK</sequence>
<dbReference type="STRING" id="536979.SAMN04488055_4158"/>
<accession>A0A1N6JLR4</accession>
<keyword evidence="2" id="KW-1185">Reference proteome</keyword>
<organism evidence="1 2">
    <name type="scientific">Chitinophaga niabensis</name>
    <dbReference type="NCBI Taxonomy" id="536979"/>
    <lineage>
        <taxon>Bacteria</taxon>
        <taxon>Pseudomonadati</taxon>
        <taxon>Bacteroidota</taxon>
        <taxon>Chitinophagia</taxon>
        <taxon>Chitinophagales</taxon>
        <taxon>Chitinophagaceae</taxon>
        <taxon>Chitinophaga</taxon>
    </lineage>
</organism>